<evidence type="ECO:0000259" key="4">
    <source>
        <dbReference type="PROSITE" id="PS51677"/>
    </source>
</evidence>
<protein>
    <recommendedName>
        <fullName evidence="4">NodB homology domain-containing protein</fullName>
    </recommendedName>
</protein>
<proteinExistence type="predicted"/>
<feature type="compositionally biased region" description="Pro residues" evidence="3">
    <location>
        <begin position="258"/>
        <end position="331"/>
    </location>
</feature>
<keyword evidence="1" id="KW-0479">Metal-binding</keyword>
<dbReference type="PANTHER" id="PTHR10587:SF133">
    <property type="entry name" value="CHITIN DEACETYLASE 1-RELATED"/>
    <property type="match status" value="1"/>
</dbReference>
<feature type="region of interest" description="Disordered" evidence="3">
    <location>
        <begin position="251"/>
        <end position="337"/>
    </location>
</feature>
<dbReference type="SUPFAM" id="SSF88713">
    <property type="entry name" value="Glycoside hydrolase/deacetylase"/>
    <property type="match status" value="1"/>
</dbReference>
<dbReference type="GO" id="GO:0016810">
    <property type="term" value="F:hydrolase activity, acting on carbon-nitrogen (but not peptide) bonds"/>
    <property type="evidence" value="ECO:0007669"/>
    <property type="project" value="InterPro"/>
</dbReference>
<feature type="domain" description="NodB homology" evidence="4">
    <location>
        <begin position="61"/>
        <end position="235"/>
    </location>
</feature>
<dbReference type="AlphaFoldDB" id="A0A4R5CA97"/>
<dbReference type="Proteomes" id="UP000294513">
    <property type="component" value="Unassembled WGS sequence"/>
</dbReference>
<evidence type="ECO:0000256" key="3">
    <source>
        <dbReference type="SAM" id="MobiDB-lite"/>
    </source>
</evidence>
<dbReference type="InterPro" id="IPR050248">
    <property type="entry name" value="Polysacc_deacetylase_ArnD"/>
</dbReference>
<name>A0A4R5CA97_9ACTN</name>
<organism evidence="5 6">
    <name type="scientific">Actinomadura rubrisoli</name>
    <dbReference type="NCBI Taxonomy" id="2530368"/>
    <lineage>
        <taxon>Bacteria</taxon>
        <taxon>Bacillati</taxon>
        <taxon>Actinomycetota</taxon>
        <taxon>Actinomycetes</taxon>
        <taxon>Streptosporangiales</taxon>
        <taxon>Thermomonosporaceae</taxon>
        <taxon>Actinomadura</taxon>
    </lineage>
</organism>
<dbReference type="OrthoDB" id="3521160at2"/>
<dbReference type="GO" id="GO:0016020">
    <property type="term" value="C:membrane"/>
    <property type="evidence" value="ECO:0007669"/>
    <property type="project" value="TreeGrafter"/>
</dbReference>
<sequence length="337" mass="34687">MVQTRGFGVFAAVGVGLLLVTGCGHTPKKQARTAGQQVAAGRKAPRAAPPPPRQIDCDKVQCVALTFDDGPGPYTDRLLGTLRSGGARATFFMLGENVPSHGAVVRRMALEGHELANHSWSHPQLTSLSTARVQSEVQRTQQAISQASGGVRPTLMRPPYGATDKRVGQAVGMPLILWSVDTLDWRYRSASRDAKVGVSQPRRGGIVLFHDIHKPSVDSIPKVLDGLKRRGFTFVTVSELFRGKPLRAGQTYTEAVVPKPPAPPERPGSPAPGSPAPGSPTGPAPDSPAPGSPSVPAAEPPAPGAPGPGSPAPGSPAPGSPAPGSPAPGSPVPSAGQ</sequence>
<dbReference type="GO" id="GO:0046872">
    <property type="term" value="F:metal ion binding"/>
    <property type="evidence" value="ECO:0007669"/>
    <property type="project" value="UniProtKB-KW"/>
</dbReference>
<dbReference type="Gene3D" id="3.20.20.370">
    <property type="entry name" value="Glycoside hydrolase/deacetylase"/>
    <property type="match status" value="1"/>
</dbReference>
<evidence type="ECO:0000256" key="1">
    <source>
        <dbReference type="ARBA" id="ARBA00022723"/>
    </source>
</evidence>
<dbReference type="PANTHER" id="PTHR10587">
    <property type="entry name" value="GLYCOSYL TRANSFERASE-RELATED"/>
    <property type="match status" value="1"/>
</dbReference>
<dbReference type="EMBL" id="SMKU01000010">
    <property type="protein sequence ID" value="TDD95616.1"/>
    <property type="molecule type" value="Genomic_DNA"/>
</dbReference>
<feature type="region of interest" description="Disordered" evidence="3">
    <location>
        <begin position="30"/>
        <end position="54"/>
    </location>
</feature>
<dbReference type="InterPro" id="IPR011330">
    <property type="entry name" value="Glyco_hydro/deAcase_b/a-brl"/>
</dbReference>
<dbReference type="InterPro" id="IPR002509">
    <property type="entry name" value="NODB_dom"/>
</dbReference>
<evidence type="ECO:0000313" key="6">
    <source>
        <dbReference type="Proteomes" id="UP000294513"/>
    </source>
</evidence>
<accession>A0A4R5CA97</accession>
<evidence type="ECO:0000256" key="2">
    <source>
        <dbReference type="ARBA" id="ARBA00022801"/>
    </source>
</evidence>
<dbReference type="GO" id="GO:0005975">
    <property type="term" value="P:carbohydrate metabolic process"/>
    <property type="evidence" value="ECO:0007669"/>
    <property type="project" value="InterPro"/>
</dbReference>
<dbReference type="PROSITE" id="PS51677">
    <property type="entry name" value="NODB"/>
    <property type="match status" value="1"/>
</dbReference>
<comment type="caution">
    <text evidence="5">The sequence shown here is derived from an EMBL/GenBank/DDBJ whole genome shotgun (WGS) entry which is preliminary data.</text>
</comment>
<dbReference type="CDD" id="cd10954">
    <property type="entry name" value="CE4_CtAXE_like"/>
    <property type="match status" value="1"/>
</dbReference>
<reference evidence="5 6" key="1">
    <citation type="submission" date="2019-03" db="EMBL/GenBank/DDBJ databases">
        <title>Draft genome sequences of novel Actinobacteria.</title>
        <authorList>
            <person name="Sahin N."/>
            <person name="Ay H."/>
            <person name="Saygin H."/>
        </authorList>
    </citation>
    <scope>NUCLEOTIDE SEQUENCE [LARGE SCALE GENOMIC DNA]</scope>
    <source>
        <strain evidence="5 6">H3C3</strain>
    </source>
</reference>
<keyword evidence="2" id="KW-0378">Hydrolase</keyword>
<dbReference type="Pfam" id="PF01522">
    <property type="entry name" value="Polysacc_deac_1"/>
    <property type="match status" value="1"/>
</dbReference>
<gene>
    <name evidence="5" type="ORF">E1298_04365</name>
</gene>
<keyword evidence="6" id="KW-1185">Reference proteome</keyword>
<evidence type="ECO:0000313" key="5">
    <source>
        <dbReference type="EMBL" id="TDD95616.1"/>
    </source>
</evidence>
<dbReference type="PROSITE" id="PS51257">
    <property type="entry name" value="PROKAR_LIPOPROTEIN"/>
    <property type="match status" value="1"/>
</dbReference>